<reference evidence="3 4" key="1">
    <citation type="submission" date="2007-02" db="EMBL/GenBank/DDBJ databases">
        <title>Complete sequence of chromosome of Shewanella baltica OS155.</title>
        <authorList>
            <consortium name="US DOE Joint Genome Institute"/>
            <person name="Copeland A."/>
            <person name="Lucas S."/>
            <person name="Lapidus A."/>
            <person name="Barry K."/>
            <person name="Detter J.C."/>
            <person name="Glavina del Rio T."/>
            <person name="Hammon N."/>
            <person name="Israni S."/>
            <person name="Dalin E."/>
            <person name="Tice H."/>
            <person name="Pitluck S."/>
            <person name="Sims D.R."/>
            <person name="Brettin T."/>
            <person name="Bruce D."/>
            <person name="Han C."/>
            <person name="Tapia R."/>
            <person name="Brainard J."/>
            <person name="Schmutz J."/>
            <person name="Larimer F."/>
            <person name="Land M."/>
            <person name="Hauser L."/>
            <person name="Kyrpides N."/>
            <person name="Mikhailova N."/>
            <person name="Brettar I."/>
            <person name="Klappenbach J."/>
            <person name="Konstantinidis K."/>
            <person name="Rodrigues J."/>
            <person name="Tiedje J."/>
            <person name="Richardson P."/>
        </authorList>
    </citation>
    <scope>NUCLEOTIDE SEQUENCE [LARGE SCALE GENOMIC DNA]</scope>
    <source>
        <strain evidence="4">OS155 / ATCC BAA-1091</strain>
    </source>
</reference>
<dbReference type="GO" id="GO:0016491">
    <property type="term" value="F:oxidoreductase activity"/>
    <property type="evidence" value="ECO:0007669"/>
    <property type="project" value="InterPro"/>
</dbReference>
<evidence type="ECO:0000259" key="2">
    <source>
        <dbReference type="Pfam" id="PF01593"/>
    </source>
</evidence>
<dbReference type="EMBL" id="CP000563">
    <property type="protein sequence ID" value="ABN61790.1"/>
    <property type="molecule type" value="Genomic_DNA"/>
</dbReference>
<dbReference type="InterPro" id="IPR002937">
    <property type="entry name" value="Amino_oxidase"/>
</dbReference>
<evidence type="ECO:0000313" key="3">
    <source>
        <dbReference type="EMBL" id="ABN61790.1"/>
    </source>
</evidence>
<feature type="domain" description="Amine oxidase" evidence="2">
    <location>
        <begin position="264"/>
        <end position="520"/>
    </location>
</feature>
<protein>
    <submittedName>
        <fullName evidence="3">FAD dependent oxidoreductase</fullName>
    </submittedName>
</protein>
<dbReference type="PANTHER" id="PTHR42923:SF46">
    <property type="entry name" value="AMINE OXIDASE"/>
    <property type="match status" value="1"/>
</dbReference>
<organism evidence="3 4">
    <name type="scientific">Shewanella baltica (strain OS155 / ATCC BAA-1091)</name>
    <dbReference type="NCBI Taxonomy" id="325240"/>
    <lineage>
        <taxon>Bacteria</taxon>
        <taxon>Pseudomonadati</taxon>
        <taxon>Pseudomonadota</taxon>
        <taxon>Gammaproteobacteria</taxon>
        <taxon>Alteromonadales</taxon>
        <taxon>Shewanellaceae</taxon>
        <taxon>Shewanella</taxon>
    </lineage>
</organism>
<dbReference type="PANTHER" id="PTHR42923">
    <property type="entry name" value="PROTOPORPHYRINOGEN OXIDASE"/>
    <property type="match status" value="1"/>
</dbReference>
<keyword evidence="1" id="KW-1133">Transmembrane helix</keyword>
<dbReference type="SUPFAM" id="SSF51905">
    <property type="entry name" value="FAD/NAD(P)-binding domain"/>
    <property type="match status" value="1"/>
</dbReference>
<proteinExistence type="predicted"/>
<sequence>MVAESMSTSTKSATELLIKSSTKSKSVAIFGGGIAGLTAAHEFAKLGYQVKVFEVNADAGGFFRSARRKEDQGMPSEYSWHGMGPWYNNFFELIKEIPFDEHSSLYDNILSRPVVFGLAPNSGSAHFGDSHSGNVDVENLFCMTTKEKWLWCWLMGKAWCSNTRSSQKYSNINAKEAWRPYLAASTLSTWSSTFGPWVGSDWCHVSFHHVAHFFRKQLVTKYSYHHQADSEGGPWEHKARMGWLLLNGPSSEVWFDKWVDDLKKKQVEFHWQTPLHRLCFDNNSITAAELANGETVQADIYVLALNPFSAADILDRTPLLQNKPQLNLFKPLVQQGPHTQVSFRIGFKEPMSWPRKRCALVISDSAFNLTLFAQEQAWGESSPLGDDIQSLWTVTACVSKVPGPVHGLCLEQCTEEQFLDEVLFQLKQSHALDELVKKANGGKSWQDFSIVRITVWHEWAFSPEGITSAQPKWVNSTHTQQYLPQQKTTIPNLVLAGAHTQTTADVWSIEAAVESGKLAVKVFEPQLKVIPQSNFLVLTILGKIDDVLYYFKLPNVLDVGLAVIVILSVSAIAFGIAG</sequence>
<dbReference type="AlphaFoldDB" id="A3D4X7"/>
<keyword evidence="1" id="KW-0812">Transmembrane</keyword>
<name>A3D4X7_SHEB5</name>
<evidence type="ECO:0000313" key="4">
    <source>
        <dbReference type="Proteomes" id="UP000001557"/>
    </source>
</evidence>
<keyword evidence="1" id="KW-0472">Membrane</keyword>
<dbReference type="InterPro" id="IPR050464">
    <property type="entry name" value="Zeta_carotene_desat/Oxidored"/>
</dbReference>
<keyword evidence="4" id="KW-1185">Reference proteome</keyword>
<gene>
    <name evidence="3" type="ordered locus">Sbal_2295</name>
</gene>
<feature type="transmembrane region" description="Helical" evidence="1">
    <location>
        <begin position="559"/>
        <end position="577"/>
    </location>
</feature>
<dbReference type="STRING" id="325240.Sbal_2295"/>
<dbReference type="InterPro" id="IPR036188">
    <property type="entry name" value="FAD/NAD-bd_sf"/>
</dbReference>
<dbReference type="Proteomes" id="UP000001557">
    <property type="component" value="Chromosome"/>
</dbReference>
<dbReference type="Pfam" id="PF01593">
    <property type="entry name" value="Amino_oxidase"/>
    <property type="match status" value="1"/>
</dbReference>
<dbReference type="OrthoDB" id="8845488at2"/>
<evidence type="ECO:0000256" key="1">
    <source>
        <dbReference type="SAM" id="Phobius"/>
    </source>
</evidence>
<accession>A3D4X7</accession>
<dbReference type="Gene3D" id="3.50.50.60">
    <property type="entry name" value="FAD/NAD(P)-binding domain"/>
    <property type="match status" value="1"/>
</dbReference>
<dbReference type="Pfam" id="PF13450">
    <property type="entry name" value="NAD_binding_8"/>
    <property type="match status" value="1"/>
</dbReference>
<dbReference type="HOGENOM" id="CLU_459139_0_0_6"/>
<dbReference type="KEGG" id="sbl:Sbal_2295"/>